<feature type="compositionally biased region" description="Basic and acidic residues" evidence="1">
    <location>
        <begin position="15"/>
        <end position="24"/>
    </location>
</feature>
<reference evidence="3" key="1">
    <citation type="journal article" date="2019" name="Int. J. Syst. Evol. Microbiol.">
        <title>The Global Catalogue of Microorganisms (GCM) 10K type strain sequencing project: providing services to taxonomists for standard genome sequencing and annotation.</title>
        <authorList>
            <consortium name="The Broad Institute Genomics Platform"/>
            <consortium name="The Broad Institute Genome Sequencing Center for Infectious Disease"/>
            <person name="Wu L."/>
            <person name="Ma J."/>
        </authorList>
    </citation>
    <scope>NUCLEOTIDE SEQUENCE [LARGE SCALE GENOMIC DNA]</scope>
    <source>
        <strain evidence="3">JCM 3175</strain>
    </source>
</reference>
<proteinExistence type="predicted"/>
<evidence type="ECO:0000313" key="3">
    <source>
        <dbReference type="Proteomes" id="UP001500307"/>
    </source>
</evidence>
<name>A0ABP8SBF5_9ACTN</name>
<evidence type="ECO:0000313" key="2">
    <source>
        <dbReference type="EMBL" id="GAA4565542.1"/>
    </source>
</evidence>
<feature type="compositionally biased region" description="Basic and acidic residues" evidence="1">
    <location>
        <begin position="64"/>
        <end position="85"/>
    </location>
</feature>
<gene>
    <name evidence="2" type="ORF">GCM10023176_13890</name>
</gene>
<comment type="caution">
    <text evidence="2">The sequence shown here is derived from an EMBL/GenBank/DDBJ whole genome shotgun (WGS) entry which is preliminary data.</text>
</comment>
<organism evidence="2 3">
    <name type="scientific">Micromonospora coerulea</name>
    <dbReference type="NCBI Taxonomy" id="47856"/>
    <lineage>
        <taxon>Bacteria</taxon>
        <taxon>Bacillati</taxon>
        <taxon>Actinomycetota</taxon>
        <taxon>Actinomycetes</taxon>
        <taxon>Micromonosporales</taxon>
        <taxon>Micromonosporaceae</taxon>
        <taxon>Micromonospora</taxon>
    </lineage>
</organism>
<dbReference type="EMBL" id="BAABGU010000005">
    <property type="protein sequence ID" value="GAA4565542.1"/>
    <property type="molecule type" value="Genomic_DNA"/>
</dbReference>
<protein>
    <submittedName>
        <fullName evidence="2">Uncharacterized protein</fullName>
    </submittedName>
</protein>
<dbReference type="Proteomes" id="UP001500307">
    <property type="component" value="Unassembled WGS sequence"/>
</dbReference>
<accession>A0ABP8SBF5</accession>
<sequence length="85" mass="9032">MTSRRPGGYAPAMGSHKENKHDPGGESARGRRHPGSGAPGHQGSPVEHSPAARRRHTATGSASTERDQGRAKVEGSERIQRQGTR</sequence>
<feature type="region of interest" description="Disordered" evidence="1">
    <location>
        <begin position="1"/>
        <end position="85"/>
    </location>
</feature>
<evidence type="ECO:0000256" key="1">
    <source>
        <dbReference type="SAM" id="MobiDB-lite"/>
    </source>
</evidence>
<keyword evidence="3" id="KW-1185">Reference proteome</keyword>